<evidence type="ECO:0000313" key="3">
    <source>
        <dbReference type="Proteomes" id="UP000053352"/>
    </source>
</evidence>
<keyword evidence="3" id="KW-1185">Reference proteome</keyword>
<comment type="caution">
    <text evidence="2">The sequence shown here is derived from an EMBL/GenBank/DDBJ whole genome shotgun (WGS) entry which is preliminary data.</text>
</comment>
<gene>
    <name evidence="2" type="ORF">CF15_06320</name>
</gene>
<name>A0A0V8RWD0_PYROC</name>
<dbReference type="EMBL" id="LNTB01000001">
    <property type="protein sequence ID" value="KSW12352.1"/>
    <property type="molecule type" value="Genomic_DNA"/>
</dbReference>
<protein>
    <submittedName>
        <fullName evidence="2">Uncharacterized protein</fullName>
    </submittedName>
</protein>
<sequence>MILTGYFLLITAQLAVLTYYLGVLLYMLPIPVRGVKRWAPTLIQDSLWASILMTLYSALLSFSDSLARLSGHTLSEIIAYMELTLEKFILMNYALQLLVGVASIAHSLVGRIFSIITFPFSLVIQGIVTTAATVVVLASIISAAKAKLTALAIALISIPFRIGRNAGASLLSFILVSNIMLPFLPQWINLISSSVGSEQTLVRSKAVEVLLNNTEPVHVWGEVKDAYNYRPPVGLVKFINSNGAVFQFIIHVDGCYYVTKPLKMLPSGSYRVEVEYLSVLLNSSKAIVNLPRDARLTYELDEAKYRMDITVERDAVFIEPIGLMIVKGCNIENVYQSLKMLKLKCTPLSGNVRIDIYSLGANDVKLQPNTLNGVYNYYVNISEKPWRGVRVYVKTITLEMANASTALSLEFYKNIDYHELYQLNDLELSEGMIYPERSLEDIAIDIIVNGITFPLAVFSYLTVMSMVSLSLARVIGASYPRVIFD</sequence>
<keyword evidence="1" id="KW-0812">Transmembrane</keyword>
<evidence type="ECO:0000313" key="2">
    <source>
        <dbReference type="EMBL" id="KSW12352.1"/>
    </source>
</evidence>
<feature type="transmembrane region" description="Helical" evidence="1">
    <location>
        <begin position="88"/>
        <end position="109"/>
    </location>
</feature>
<dbReference type="Proteomes" id="UP000053352">
    <property type="component" value="Unassembled WGS sequence"/>
</dbReference>
<feature type="transmembrane region" description="Helical" evidence="1">
    <location>
        <begin position="7"/>
        <end position="27"/>
    </location>
</feature>
<dbReference type="STRING" id="2309.CF15_06320"/>
<dbReference type="RefSeq" id="WP_058371034.1">
    <property type="nucleotide sequence ID" value="NZ_LNTB01000001.1"/>
</dbReference>
<keyword evidence="1" id="KW-1133">Transmembrane helix</keyword>
<feature type="transmembrane region" description="Helical" evidence="1">
    <location>
        <begin position="47"/>
        <end position="67"/>
    </location>
</feature>
<evidence type="ECO:0000256" key="1">
    <source>
        <dbReference type="SAM" id="Phobius"/>
    </source>
</evidence>
<proteinExistence type="predicted"/>
<organism evidence="2 3">
    <name type="scientific">Pyrodictium occultum</name>
    <dbReference type="NCBI Taxonomy" id="2309"/>
    <lineage>
        <taxon>Archaea</taxon>
        <taxon>Thermoproteota</taxon>
        <taxon>Thermoprotei</taxon>
        <taxon>Desulfurococcales</taxon>
        <taxon>Pyrodictiaceae</taxon>
        <taxon>Pyrodictium</taxon>
    </lineage>
</organism>
<accession>A0A0V8RWD0</accession>
<feature type="transmembrane region" description="Helical" evidence="1">
    <location>
        <begin position="115"/>
        <end position="144"/>
    </location>
</feature>
<dbReference type="OrthoDB" id="43622at2157"/>
<dbReference type="AlphaFoldDB" id="A0A0V8RWD0"/>
<reference evidence="2 3" key="1">
    <citation type="submission" date="2015-11" db="EMBL/GenBank/DDBJ databases">
        <title>Genome sequence of Pyrodictium occultum PL-19, a marine hyperthermophilic archaeon isolated from Volcano, Italy.</title>
        <authorList>
            <person name="Utturkar S."/>
            <person name="Huber H."/>
            <person name="Leptihn S."/>
            <person name="Brown S."/>
            <person name="Stetter K.O."/>
            <person name="Podar M."/>
        </authorList>
    </citation>
    <scope>NUCLEOTIDE SEQUENCE [LARGE SCALE GENOMIC DNA]</scope>
    <source>
        <strain evidence="2 3">PL-19</strain>
    </source>
</reference>
<keyword evidence="1" id="KW-0472">Membrane</keyword>
<feature type="transmembrane region" description="Helical" evidence="1">
    <location>
        <begin position="165"/>
        <end position="184"/>
    </location>
</feature>